<gene>
    <name evidence="1" type="ORF">IFK94_12680</name>
</gene>
<name>A0A8J6Y432_9BACT</name>
<accession>A0A8J6Y432</accession>
<comment type="caution">
    <text evidence="1">The sequence shown here is derived from an EMBL/GenBank/DDBJ whole genome shotgun (WGS) entry which is preliminary data.</text>
</comment>
<dbReference type="PANTHER" id="PTHR30528">
    <property type="entry name" value="CYTOPLASMIC PROTEIN"/>
    <property type="match status" value="1"/>
</dbReference>
<reference evidence="1 2" key="1">
    <citation type="submission" date="2020-08" db="EMBL/GenBank/DDBJ databases">
        <title>Acidobacteriota in marine sediments use diverse sulfur dissimilation pathways.</title>
        <authorList>
            <person name="Wasmund K."/>
        </authorList>
    </citation>
    <scope>NUCLEOTIDE SEQUENCE [LARGE SCALE GENOMIC DNA]</scope>
    <source>
        <strain evidence="1">MAG AM4</strain>
    </source>
</reference>
<dbReference type="Pfam" id="PF06224">
    <property type="entry name" value="AlkZ-like"/>
    <property type="match status" value="1"/>
</dbReference>
<dbReference type="PANTHER" id="PTHR30528:SF0">
    <property type="entry name" value="CYTOPLASMIC PROTEIN"/>
    <property type="match status" value="1"/>
</dbReference>
<dbReference type="AlphaFoldDB" id="A0A8J6Y432"/>
<evidence type="ECO:0000313" key="1">
    <source>
        <dbReference type="EMBL" id="MBD3868974.1"/>
    </source>
</evidence>
<sequence length="397" mass="44983">METISILEARRLALARAGLLKPGWTGMPARARGRGKQALKAAHKIIDRFGYLQLDTVSIAGARSHAIVLLSRLEGLHPGLPEELLQPGQPLFEYWGHEASWMPLELYPAFGFRRRALRHHPWWGDIVGQHPKEARTLRSRIRQEGPLRSLDMEGRGSQGWWDLKVMKKIATALWSSGELAIRERKNFQRTYDLAERVIPGNVLSASVPEREALPRLLLLALKGHGWATTGTLCRTWRLSNMKEKIDRALRRLQAGGDILPSVLIREDGGRTPGWIRPADLELADRLKRIRPRKDQGVLLSPFDPVLWDRDRVRMLFDFDQILEVFKPAPQRVYGYYCLPVLAGDRLVARLDLKADHKAGKLKVLSARMEHPVGREPARTALERYANALQLSVSGAKP</sequence>
<dbReference type="EMBL" id="JACXWD010000051">
    <property type="protein sequence ID" value="MBD3868974.1"/>
    <property type="molecule type" value="Genomic_DNA"/>
</dbReference>
<evidence type="ECO:0000313" key="2">
    <source>
        <dbReference type="Proteomes" id="UP000648239"/>
    </source>
</evidence>
<dbReference type="Proteomes" id="UP000648239">
    <property type="component" value="Unassembled WGS sequence"/>
</dbReference>
<protein>
    <submittedName>
        <fullName evidence="1">YcaQ family DNA glycosylase</fullName>
    </submittedName>
</protein>
<organism evidence="1 2">
    <name type="scientific">Candidatus Polarisedimenticola svalbardensis</name>
    <dbReference type="NCBI Taxonomy" id="2886004"/>
    <lineage>
        <taxon>Bacteria</taxon>
        <taxon>Pseudomonadati</taxon>
        <taxon>Acidobacteriota</taxon>
        <taxon>Candidatus Polarisedimenticolia</taxon>
        <taxon>Candidatus Polarisedimenticolales</taxon>
        <taxon>Candidatus Polarisedimenticolaceae</taxon>
        <taxon>Candidatus Polarisedimenticola</taxon>
    </lineage>
</organism>
<proteinExistence type="predicted"/>
<dbReference type="InterPro" id="IPR009351">
    <property type="entry name" value="AlkZ-like"/>
</dbReference>